<evidence type="ECO:0000256" key="4">
    <source>
        <dbReference type="ARBA" id="ARBA00022801"/>
    </source>
</evidence>
<dbReference type="PANTHER" id="PTHR43114:SF6">
    <property type="entry name" value="ADENINE DEAMINASE"/>
    <property type="match status" value="1"/>
</dbReference>
<dbReference type="STRING" id="455.Ljam_0237"/>
<keyword evidence="3" id="KW-0479">Metal-binding</keyword>
<dbReference type="InterPro" id="IPR001365">
    <property type="entry name" value="A_deaminase_dom"/>
</dbReference>
<evidence type="ECO:0000256" key="2">
    <source>
        <dbReference type="ARBA" id="ARBA00006676"/>
    </source>
</evidence>
<dbReference type="NCBIfam" id="TIGR01430">
    <property type="entry name" value="aden_deam"/>
    <property type="match status" value="1"/>
</dbReference>
<sequence length="328" mass="36343">MAIKKAELHTHLEGTITPELAKKLADRNQLSLPDSLMAVDGQSYHFKDFPDFLKTYDIVAGVIKCPADYYDITFNYLKMNALEDTLYVEMMYSPDHAEKSSNIPSLEHLKAIQQAIDDAEEKYTIIGRIIVTAVRHFGADAAVRVAKQAIKENMPCVVGFGLGGDEINFPPRLFTEAYNIAAKGGLQCTVHAGEFAPADGMLEAIQYLPVKRIGHGVQAIHSPETISQLIDKNIALEICPSSNIALGLFPNLSSHPLPHLLKAGISISLGSDDPPFFRTSLANEYQRVQQGYNYSDEQMKLFTVMAIDASFADQETKLKLKKRLENLQ</sequence>
<evidence type="ECO:0000259" key="6">
    <source>
        <dbReference type="Pfam" id="PF00962"/>
    </source>
</evidence>
<dbReference type="PANTHER" id="PTHR43114">
    <property type="entry name" value="ADENINE DEAMINASE"/>
    <property type="match status" value="1"/>
</dbReference>
<comment type="cofactor">
    <cofactor evidence="1">
        <name>Zn(2+)</name>
        <dbReference type="ChEBI" id="CHEBI:29105"/>
    </cofactor>
</comment>
<evidence type="ECO:0000313" key="8">
    <source>
        <dbReference type="Proteomes" id="UP000054715"/>
    </source>
</evidence>
<name>A0A0W0UYM3_9GAMM</name>
<feature type="domain" description="Adenosine deaminase" evidence="6">
    <location>
        <begin position="5"/>
        <end position="325"/>
    </location>
</feature>
<dbReference type="Proteomes" id="UP000054715">
    <property type="component" value="Unassembled WGS sequence"/>
</dbReference>
<keyword evidence="4 7" id="KW-0378">Hydrolase</keyword>
<dbReference type="InterPro" id="IPR032466">
    <property type="entry name" value="Metal_Hydrolase"/>
</dbReference>
<dbReference type="AlphaFoldDB" id="A0A0W0UYM3"/>
<comment type="similarity">
    <text evidence="2">Belongs to the metallo-dependent hydrolases superfamily. Adenosine and AMP deaminases family.</text>
</comment>
<dbReference type="PATRIC" id="fig|455.5.peg.248"/>
<dbReference type="GO" id="GO:0019239">
    <property type="term" value="F:deaminase activity"/>
    <property type="evidence" value="ECO:0007669"/>
    <property type="project" value="InterPro"/>
</dbReference>
<organism evidence="7 8">
    <name type="scientific">Legionella jamestowniensis</name>
    <dbReference type="NCBI Taxonomy" id="455"/>
    <lineage>
        <taxon>Bacteria</taxon>
        <taxon>Pseudomonadati</taxon>
        <taxon>Pseudomonadota</taxon>
        <taxon>Gammaproteobacteria</taxon>
        <taxon>Legionellales</taxon>
        <taxon>Legionellaceae</taxon>
        <taxon>Legionella</taxon>
    </lineage>
</organism>
<dbReference type="OrthoDB" id="105475at2"/>
<dbReference type="InterPro" id="IPR006650">
    <property type="entry name" value="A/AMP_deam_AS"/>
</dbReference>
<dbReference type="GO" id="GO:0016814">
    <property type="term" value="F:hydrolase activity, acting on carbon-nitrogen (but not peptide) bonds, in cyclic amidines"/>
    <property type="evidence" value="ECO:0007669"/>
    <property type="project" value="UniProtKB-ARBA"/>
</dbReference>
<comment type="caution">
    <text evidence="7">The sequence shown here is derived from an EMBL/GenBank/DDBJ whole genome shotgun (WGS) entry which is preliminary data.</text>
</comment>
<dbReference type="Pfam" id="PF00962">
    <property type="entry name" value="A_deaminase"/>
    <property type="match status" value="1"/>
</dbReference>
<dbReference type="EC" id="3.5.4.4" evidence="7"/>
<accession>A0A0W0UYM3</accession>
<reference evidence="7 8" key="1">
    <citation type="submission" date="2015-11" db="EMBL/GenBank/DDBJ databases">
        <title>Genomic analysis of 38 Legionella species identifies large and diverse effector repertoires.</title>
        <authorList>
            <person name="Burstein D."/>
            <person name="Amaro F."/>
            <person name="Zusman T."/>
            <person name="Lifshitz Z."/>
            <person name="Cohen O."/>
            <person name="Gilbert J.A."/>
            <person name="Pupko T."/>
            <person name="Shuman H.A."/>
            <person name="Segal G."/>
        </authorList>
    </citation>
    <scope>NUCLEOTIDE SEQUENCE [LARGE SCALE GENOMIC DNA]</scope>
    <source>
        <strain evidence="7 8">JA-26-G1-E2</strain>
    </source>
</reference>
<evidence type="ECO:0000256" key="3">
    <source>
        <dbReference type="ARBA" id="ARBA00022723"/>
    </source>
</evidence>
<gene>
    <name evidence="7" type="primary">add_1</name>
    <name evidence="7" type="ORF">Ljam_0237</name>
</gene>
<dbReference type="EMBL" id="LNYG01000004">
    <property type="protein sequence ID" value="KTD12979.1"/>
    <property type="molecule type" value="Genomic_DNA"/>
</dbReference>
<evidence type="ECO:0000256" key="5">
    <source>
        <dbReference type="ARBA" id="ARBA00022833"/>
    </source>
</evidence>
<protein>
    <submittedName>
        <fullName evidence="7">Adenosine deaminase</fullName>
        <ecNumber evidence="7">3.5.4.4</ecNumber>
    </submittedName>
</protein>
<dbReference type="PROSITE" id="PS00485">
    <property type="entry name" value="A_DEAMINASE"/>
    <property type="match status" value="1"/>
</dbReference>
<dbReference type="GO" id="GO:0009168">
    <property type="term" value="P:purine ribonucleoside monophosphate biosynthetic process"/>
    <property type="evidence" value="ECO:0007669"/>
    <property type="project" value="InterPro"/>
</dbReference>
<evidence type="ECO:0000256" key="1">
    <source>
        <dbReference type="ARBA" id="ARBA00001947"/>
    </source>
</evidence>
<evidence type="ECO:0000313" key="7">
    <source>
        <dbReference type="EMBL" id="KTD12979.1"/>
    </source>
</evidence>
<dbReference type="InterPro" id="IPR006330">
    <property type="entry name" value="Ado/ade_deaminase"/>
</dbReference>
<dbReference type="Gene3D" id="3.20.20.140">
    <property type="entry name" value="Metal-dependent hydrolases"/>
    <property type="match status" value="1"/>
</dbReference>
<proteinExistence type="inferred from homology"/>
<dbReference type="RefSeq" id="WP_058448321.1">
    <property type="nucleotide sequence ID" value="NZ_CAAAJF010000014.1"/>
</dbReference>
<dbReference type="GO" id="GO:0046872">
    <property type="term" value="F:metal ion binding"/>
    <property type="evidence" value="ECO:0007669"/>
    <property type="project" value="UniProtKB-KW"/>
</dbReference>
<keyword evidence="5" id="KW-0862">Zinc</keyword>
<dbReference type="SUPFAM" id="SSF51556">
    <property type="entry name" value="Metallo-dependent hydrolases"/>
    <property type="match status" value="1"/>
</dbReference>